<dbReference type="PANTHER" id="PTHR11070:SF23">
    <property type="entry name" value="RECBCD ENZYME SUBUNIT RECB"/>
    <property type="match status" value="1"/>
</dbReference>
<dbReference type="InterPro" id="IPR011335">
    <property type="entry name" value="Restrct_endonuc-II-like"/>
</dbReference>
<evidence type="ECO:0000256" key="9">
    <source>
        <dbReference type="ARBA" id="ARBA00023204"/>
    </source>
</evidence>
<evidence type="ECO:0000256" key="6">
    <source>
        <dbReference type="ARBA" id="ARBA00022839"/>
    </source>
</evidence>
<dbReference type="PANTHER" id="PTHR11070">
    <property type="entry name" value="UVRD / RECB / PCRA DNA HELICASE FAMILY MEMBER"/>
    <property type="match status" value="1"/>
</dbReference>
<keyword evidence="18" id="KW-1185">Reference proteome</keyword>
<evidence type="ECO:0000256" key="8">
    <source>
        <dbReference type="ARBA" id="ARBA00023125"/>
    </source>
</evidence>
<dbReference type="Gene3D" id="1.10.486.10">
    <property type="entry name" value="PCRA, domain 4"/>
    <property type="match status" value="1"/>
</dbReference>
<organism evidence="17 18">
    <name type="scientific">Actinomycetospora lemnae</name>
    <dbReference type="NCBI Taxonomy" id="3019891"/>
    <lineage>
        <taxon>Bacteria</taxon>
        <taxon>Bacillati</taxon>
        <taxon>Actinomycetota</taxon>
        <taxon>Actinomycetes</taxon>
        <taxon>Pseudonocardiales</taxon>
        <taxon>Pseudonocardiaceae</taxon>
        <taxon>Actinomycetospora</taxon>
    </lineage>
</organism>
<keyword evidence="6" id="KW-0269">Exonuclease</keyword>
<keyword evidence="8" id="KW-0238">DNA-binding</keyword>
<evidence type="ECO:0000256" key="3">
    <source>
        <dbReference type="ARBA" id="ARBA00022763"/>
    </source>
</evidence>
<proteinExistence type="predicted"/>
<dbReference type="PROSITE" id="PS51217">
    <property type="entry name" value="UVRD_HELICASE_CTER"/>
    <property type="match status" value="1"/>
</dbReference>
<keyword evidence="9" id="KW-0234">DNA repair</keyword>
<evidence type="ECO:0000256" key="2">
    <source>
        <dbReference type="ARBA" id="ARBA00022741"/>
    </source>
</evidence>
<dbReference type="RefSeq" id="WP_274203053.1">
    <property type="nucleotide sequence ID" value="NZ_JAQZAO010000013.1"/>
</dbReference>
<comment type="caution">
    <text evidence="17">The sequence shown here is derived from an EMBL/GenBank/DDBJ whole genome shotgun (WGS) entry which is preliminary data.</text>
</comment>
<sequence length="1060" mass="116879">MTLLDDAVRERVRSDLDSTLFVDAGAGSGKTTVLVARIAELVRSGVPMRHIAAVTFTEKAAAELRDRLREELEKGGNDGALAELDAAAIGTLHSFARRVLSEHPIEVGLPPLIEVLDEVGSEVAAERRWNDLRTELLSDPDVAPLLRLGLAADMKLDHVRELLSRLEANWDMVEERLAGLVAPPPPRVDVSSYVARARSLLLRRRECTDPSDALLGRFLLLEEWLARAEATDDDAQLLDLVDEIPHGSNKGKAGAWGGQAKAIRDEFRQLSEDGQQEQRIVVDRVLRCLLPRLAEEVLGAARRRLQTGELRFHDLLVLARRLVRSSGDARAALQRRYQRLLLDEAQDTDPIQIELAVRIAGGRFAAVDAWTDLAVPDGSLFVVGDAKQSIYRFRRADISTYLAAQSALGTTLALTTNFRSAPEVLTWVNGVFGELIRPRPGIQPTYEPLQVKPERATGGSVTVLGGAPHPSGRSPTADEVRGVEARDIANLVVTALQDGWTVGERTDDWRQRPIRPDDITILLPYRTAITAVEAALDRAEVPYRTEAASIVYAAGEVRELMTCLRAIDDPTDELAVVATLRSSLLGCSDRELWRWRSAGRSWNLFAPREDDQPVAEALDQLRAWVRARTRRTPSELLEEILERRRLLEAVVDSPRYREVWRRLRFVVDQARAWSESEHGSLREYLSWAARQAEDSARVTETVLPETDTQTVRITTIHASKGLQFPFVVVAGLSSGGSNRRPTVLWPADGGVEAQLSAKLRTVGYDDADAYEKQVEHGERLRLLYVACTRAESHLAVSLHRKEVKADKDAVDCVFAELLARGAAGVPSHTFASADDLVWSGERLVVEAEPLPAWDAWAAAHATSVEHARVLEAVSATAIAHGEVELPSFPPGLDKDPVDLELPPWLKGRYGTAVGRAVHAVLQTIDLATGEHLQELAESQALAEGVPEAVHDIALAVRSGLESDIVQRAATRPHWRETYVGAVIDGQLVEGYIDLLFRDDEGLVVVDYKTDTAPSPATISAYRRQLRVYSRTLGAAAEESVSRSALLFLRPRDTAELTYHL</sequence>
<dbReference type="InterPro" id="IPR027417">
    <property type="entry name" value="P-loop_NTPase"/>
</dbReference>
<gene>
    <name evidence="17" type="ORF">PGB27_24515</name>
</gene>
<evidence type="ECO:0000256" key="7">
    <source>
        <dbReference type="ARBA" id="ARBA00022840"/>
    </source>
</evidence>
<dbReference type="Pfam" id="PF00580">
    <property type="entry name" value="UvrD-helicase"/>
    <property type="match status" value="1"/>
</dbReference>
<evidence type="ECO:0000256" key="12">
    <source>
        <dbReference type="ARBA" id="ARBA00034808"/>
    </source>
</evidence>
<name>A0ABT5T073_9PSEU</name>
<dbReference type="Gene3D" id="3.90.320.10">
    <property type="match status" value="1"/>
</dbReference>
<keyword evidence="5 14" id="KW-0347">Helicase</keyword>
<evidence type="ECO:0000259" key="15">
    <source>
        <dbReference type="PROSITE" id="PS51198"/>
    </source>
</evidence>
<evidence type="ECO:0000313" key="17">
    <source>
        <dbReference type="EMBL" id="MDD7968520.1"/>
    </source>
</evidence>
<evidence type="ECO:0000259" key="16">
    <source>
        <dbReference type="PROSITE" id="PS51217"/>
    </source>
</evidence>
<feature type="domain" description="UvrD-like helicase ATP-binding" evidence="15">
    <location>
        <begin position="3"/>
        <end position="421"/>
    </location>
</feature>
<dbReference type="InterPro" id="IPR038726">
    <property type="entry name" value="PDDEXK_AddAB-type"/>
</dbReference>
<evidence type="ECO:0000256" key="14">
    <source>
        <dbReference type="PROSITE-ProRule" id="PRU00560"/>
    </source>
</evidence>
<evidence type="ECO:0000256" key="13">
    <source>
        <dbReference type="ARBA" id="ARBA00048988"/>
    </source>
</evidence>
<keyword evidence="10" id="KW-0413">Isomerase</keyword>
<dbReference type="EMBL" id="JAQZAO010000013">
    <property type="protein sequence ID" value="MDD7968520.1"/>
    <property type="molecule type" value="Genomic_DNA"/>
</dbReference>
<keyword evidence="1" id="KW-0540">Nuclease</keyword>
<dbReference type="PROSITE" id="PS51198">
    <property type="entry name" value="UVRD_HELICASE_ATP_BIND"/>
    <property type="match status" value="1"/>
</dbReference>
<evidence type="ECO:0000256" key="1">
    <source>
        <dbReference type="ARBA" id="ARBA00022722"/>
    </source>
</evidence>
<dbReference type="EC" id="5.6.2.4" evidence="12"/>
<dbReference type="InterPro" id="IPR011604">
    <property type="entry name" value="PDDEXK-like_dom_sf"/>
</dbReference>
<dbReference type="InterPro" id="IPR014016">
    <property type="entry name" value="UvrD-like_ATP-bd"/>
</dbReference>
<keyword evidence="7 14" id="KW-0067">ATP-binding</keyword>
<evidence type="ECO:0000313" key="18">
    <source>
        <dbReference type="Proteomes" id="UP001300763"/>
    </source>
</evidence>
<dbReference type="Pfam" id="PF12705">
    <property type="entry name" value="PDDEXK_1"/>
    <property type="match status" value="1"/>
</dbReference>
<dbReference type="SUPFAM" id="SSF52980">
    <property type="entry name" value="Restriction endonuclease-like"/>
    <property type="match status" value="1"/>
</dbReference>
<keyword evidence="3" id="KW-0227">DNA damage</keyword>
<reference evidence="17 18" key="1">
    <citation type="submission" date="2023-02" db="EMBL/GenBank/DDBJ databases">
        <title>Genome sequencing required for Actinomycetospora new species description.</title>
        <authorList>
            <person name="Saimee Y."/>
            <person name="Duangmal K."/>
        </authorList>
    </citation>
    <scope>NUCLEOTIDE SEQUENCE [LARGE SCALE GENOMIC DNA]</scope>
    <source>
        <strain evidence="17 18">DW7H6</strain>
    </source>
</reference>
<evidence type="ECO:0000256" key="4">
    <source>
        <dbReference type="ARBA" id="ARBA00022801"/>
    </source>
</evidence>
<dbReference type="SUPFAM" id="SSF52540">
    <property type="entry name" value="P-loop containing nucleoside triphosphate hydrolases"/>
    <property type="match status" value="1"/>
</dbReference>
<evidence type="ECO:0000256" key="11">
    <source>
        <dbReference type="ARBA" id="ARBA00034617"/>
    </source>
</evidence>
<feature type="binding site" evidence="14">
    <location>
        <begin position="24"/>
        <end position="31"/>
    </location>
    <ligand>
        <name>ATP</name>
        <dbReference type="ChEBI" id="CHEBI:30616"/>
    </ligand>
</feature>
<evidence type="ECO:0000256" key="5">
    <source>
        <dbReference type="ARBA" id="ARBA00022806"/>
    </source>
</evidence>
<comment type="catalytic activity">
    <reaction evidence="13">
        <text>ATP + H2O = ADP + phosphate + H(+)</text>
        <dbReference type="Rhea" id="RHEA:13065"/>
        <dbReference type="ChEBI" id="CHEBI:15377"/>
        <dbReference type="ChEBI" id="CHEBI:15378"/>
        <dbReference type="ChEBI" id="CHEBI:30616"/>
        <dbReference type="ChEBI" id="CHEBI:43474"/>
        <dbReference type="ChEBI" id="CHEBI:456216"/>
        <dbReference type="EC" id="5.6.2.4"/>
    </reaction>
</comment>
<dbReference type="InterPro" id="IPR014017">
    <property type="entry name" value="DNA_helicase_UvrD-like_C"/>
</dbReference>
<evidence type="ECO:0000256" key="10">
    <source>
        <dbReference type="ARBA" id="ARBA00023235"/>
    </source>
</evidence>
<feature type="domain" description="UvrD-like helicase C-terminal" evidence="16">
    <location>
        <begin position="422"/>
        <end position="721"/>
    </location>
</feature>
<comment type="catalytic activity">
    <reaction evidence="11">
        <text>Couples ATP hydrolysis with the unwinding of duplex DNA by translocating in the 3'-5' direction.</text>
        <dbReference type="EC" id="5.6.2.4"/>
    </reaction>
</comment>
<keyword evidence="4 14" id="KW-0378">Hydrolase</keyword>
<dbReference type="Gene3D" id="3.40.50.300">
    <property type="entry name" value="P-loop containing nucleotide triphosphate hydrolases"/>
    <property type="match status" value="4"/>
</dbReference>
<dbReference type="InterPro" id="IPR000212">
    <property type="entry name" value="DNA_helicase_UvrD/REP"/>
</dbReference>
<dbReference type="Proteomes" id="UP001300763">
    <property type="component" value="Unassembled WGS sequence"/>
</dbReference>
<dbReference type="Pfam" id="PF13361">
    <property type="entry name" value="UvrD_C"/>
    <property type="match status" value="1"/>
</dbReference>
<accession>A0ABT5T073</accession>
<keyword evidence="2 14" id="KW-0547">Nucleotide-binding</keyword>
<protein>
    <recommendedName>
        <fullName evidence="12">DNA 3'-5' helicase</fullName>
        <ecNumber evidence="12">5.6.2.4</ecNumber>
    </recommendedName>
</protein>